<evidence type="ECO:0000313" key="3">
    <source>
        <dbReference type="Proteomes" id="UP000028838"/>
    </source>
</evidence>
<dbReference type="EMBL" id="AEYH02001274">
    <property type="protein sequence ID" value="KFG51555.1"/>
    <property type="molecule type" value="Genomic_DNA"/>
</dbReference>
<dbReference type="VEuPathDB" id="ToxoDB:TGFOU_244210A"/>
<feature type="region of interest" description="Disordered" evidence="1">
    <location>
        <begin position="1"/>
        <end position="64"/>
    </location>
</feature>
<evidence type="ECO:0000256" key="1">
    <source>
        <dbReference type="SAM" id="MobiDB-lite"/>
    </source>
</evidence>
<protein>
    <submittedName>
        <fullName evidence="2">RNA polymerase-associated protein RTF1</fullName>
    </submittedName>
</protein>
<evidence type="ECO:0000313" key="2">
    <source>
        <dbReference type="EMBL" id="KFG51555.1"/>
    </source>
</evidence>
<gene>
    <name evidence="2" type="ORF">TGFOU_244210A</name>
</gene>
<feature type="compositionally biased region" description="Low complexity" evidence="1">
    <location>
        <begin position="1"/>
        <end position="22"/>
    </location>
</feature>
<dbReference type="AlphaFoldDB" id="A0A086L4I7"/>
<organism evidence="2 3">
    <name type="scientific">Toxoplasma gondii FOU</name>
    <dbReference type="NCBI Taxonomy" id="943167"/>
    <lineage>
        <taxon>Eukaryota</taxon>
        <taxon>Sar</taxon>
        <taxon>Alveolata</taxon>
        <taxon>Apicomplexa</taxon>
        <taxon>Conoidasida</taxon>
        <taxon>Coccidia</taxon>
        <taxon>Eucoccidiorida</taxon>
        <taxon>Eimeriorina</taxon>
        <taxon>Sarcocystidae</taxon>
        <taxon>Toxoplasma</taxon>
    </lineage>
</organism>
<name>A0A086L4I7_TOXGO</name>
<dbReference type="Proteomes" id="UP000028838">
    <property type="component" value="Unassembled WGS sequence"/>
</dbReference>
<comment type="caution">
    <text evidence="2">The sequence shown here is derived from an EMBL/GenBank/DDBJ whole genome shotgun (WGS) entry which is preliminary data.</text>
</comment>
<proteinExistence type="predicted"/>
<accession>A0A086L4I7</accession>
<sequence>MKSAARGRQAQQRGRPSSGSRASAEDEGKRHSSSSRETGGDAAWRRGKPGDRNGEFSPDLLYKDERDREALESMNEFEREAELARRYEELVRERQRKELLRRQDQDRKSKAGKNPFLFFFLNRFALPERRELAESDGQEEARGLAEW</sequence>
<reference evidence="2 3" key="1">
    <citation type="submission" date="2014-07" db="EMBL/GenBank/DDBJ databases">
        <authorList>
            <person name="Sibley D."/>
            <person name="Venepally P."/>
            <person name="Karamycheva S."/>
            <person name="Hadjithomas M."/>
            <person name="Khan A."/>
            <person name="Brunk B."/>
            <person name="Roos D."/>
            <person name="Caler E."/>
            <person name="Lorenzi H."/>
        </authorList>
    </citation>
    <scope>NUCLEOTIDE SEQUENCE [LARGE SCALE GENOMIC DNA]</scope>
    <source>
        <strain evidence="2 3">FOU</strain>
    </source>
</reference>